<evidence type="ECO:0000313" key="2">
    <source>
        <dbReference type="EMBL" id="CAK9165732.1"/>
    </source>
</evidence>
<reference evidence="2 3" key="1">
    <citation type="submission" date="2024-02" db="EMBL/GenBank/DDBJ databases">
        <authorList>
            <person name="Vignale AGUSTIN F."/>
            <person name="Sosa J E."/>
            <person name="Modenutti C."/>
        </authorList>
    </citation>
    <scope>NUCLEOTIDE SEQUENCE [LARGE SCALE GENOMIC DNA]</scope>
</reference>
<dbReference type="AlphaFoldDB" id="A0ABC8TC86"/>
<feature type="region of interest" description="Disordered" evidence="1">
    <location>
        <begin position="51"/>
        <end position="80"/>
    </location>
</feature>
<name>A0ABC8TC86_9AQUA</name>
<proteinExistence type="predicted"/>
<feature type="non-terminal residue" evidence="2">
    <location>
        <position position="1"/>
    </location>
</feature>
<dbReference type="Proteomes" id="UP001642360">
    <property type="component" value="Unassembled WGS sequence"/>
</dbReference>
<evidence type="ECO:0000256" key="1">
    <source>
        <dbReference type="SAM" id="MobiDB-lite"/>
    </source>
</evidence>
<accession>A0ABC8TC86</accession>
<organism evidence="2 3">
    <name type="scientific">Ilex paraguariensis</name>
    <name type="common">yerba mate</name>
    <dbReference type="NCBI Taxonomy" id="185542"/>
    <lineage>
        <taxon>Eukaryota</taxon>
        <taxon>Viridiplantae</taxon>
        <taxon>Streptophyta</taxon>
        <taxon>Embryophyta</taxon>
        <taxon>Tracheophyta</taxon>
        <taxon>Spermatophyta</taxon>
        <taxon>Magnoliopsida</taxon>
        <taxon>eudicotyledons</taxon>
        <taxon>Gunneridae</taxon>
        <taxon>Pentapetalae</taxon>
        <taxon>asterids</taxon>
        <taxon>campanulids</taxon>
        <taxon>Aquifoliales</taxon>
        <taxon>Aquifoliaceae</taxon>
        <taxon>Ilex</taxon>
    </lineage>
</organism>
<evidence type="ECO:0000313" key="3">
    <source>
        <dbReference type="Proteomes" id="UP001642360"/>
    </source>
</evidence>
<dbReference type="EMBL" id="CAUOFW020004450">
    <property type="protein sequence ID" value="CAK9165732.1"/>
    <property type="molecule type" value="Genomic_DNA"/>
</dbReference>
<gene>
    <name evidence="2" type="ORF">ILEXP_LOCUS34903</name>
</gene>
<protein>
    <submittedName>
        <fullName evidence="2">Uncharacterized protein</fullName>
    </submittedName>
</protein>
<feature type="compositionally biased region" description="Low complexity" evidence="1">
    <location>
        <begin position="51"/>
        <end position="68"/>
    </location>
</feature>
<keyword evidence="3" id="KW-1185">Reference proteome</keyword>
<sequence>SDDMKIKGPAKDQARPLWPQKAKYHETTRTHVPITAPVSDDISLLSISLKNHIHQSPPHHQAASSSSHRVPEHSQSLRGR</sequence>
<comment type="caution">
    <text evidence="2">The sequence shown here is derived from an EMBL/GenBank/DDBJ whole genome shotgun (WGS) entry which is preliminary data.</text>
</comment>